<dbReference type="GO" id="GO:0008422">
    <property type="term" value="F:beta-glucosidase activity"/>
    <property type="evidence" value="ECO:0007669"/>
    <property type="project" value="TreeGrafter"/>
</dbReference>
<comment type="similarity">
    <text evidence="1 4">Belongs to the glycosyl hydrolase 1 family.</text>
</comment>
<dbReference type="PRINTS" id="PR00131">
    <property type="entry name" value="GLHYDRLASE1"/>
</dbReference>
<dbReference type="RefSeq" id="WP_118697244.1">
    <property type="nucleotide sequence ID" value="NZ_JAAINX010000021.1"/>
</dbReference>
<dbReference type="Pfam" id="PF00232">
    <property type="entry name" value="Glyco_hydro_1"/>
    <property type="match status" value="1"/>
</dbReference>
<comment type="caution">
    <text evidence="5">The sequence shown here is derived from an EMBL/GenBank/DDBJ whole genome shotgun (WGS) entry which is preliminary data.</text>
</comment>
<dbReference type="Proteomes" id="UP000737612">
    <property type="component" value="Unassembled WGS sequence"/>
</dbReference>
<evidence type="ECO:0000256" key="1">
    <source>
        <dbReference type="ARBA" id="ARBA00010838"/>
    </source>
</evidence>
<accession>A0A938ZE66</accession>
<dbReference type="PROSITE" id="PS00653">
    <property type="entry name" value="GLYCOSYL_HYDROL_F1_2"/>
    <property type="match status" value="1"/>
</dbReference>
<dbReference type="PANTHER" id="PTHR10353:SF36">
    <property type="entry name" value="LP05116P"/>
    <property type="match status" value="1"/>
</dbReference>
<keyword evidence="2" id="KW-0378">Hydrolase</keyword>
<organism evidence="5 6">
    <name type="scientific">Fusicatenibacter saccharivorans</name>
    <dbReference type="NCBI Taxonomy" id="1150298"/>
    <lineage>
        <taxon>Bacteria</taxon>
        <taxon>Bacillati</taxon>
        <taxon>Bacillota</taxon>
        <taxon>Clostridia</taxon>
        <taxon>Lachnospirales</taxon>
        <taxon>Lachnospiraceae</taxon>
        <taxon>Fusicatenibacter</taxon>
    </lineage>
</organism>
<dbReference type="InterPro" id="IPR033132">
    <property type="entry name" value="GH_1_N_CS"/>
</dbReference>
<gene>
    <name evidence="5" type="ORF">JTJ23_11465</name>
</gene>
<proteinExistence type="inferred from homology"/>
<evidence type="ECO:0000256" key="2">
    <source>
        <dbReference type="ARBA" id="ARBA00022801"/>
    </source>
</evidence>
<dbReference type="SUPFAM" id="SSF51445">
    <property type="entry name" value="(Trans)glycosidases"/>
    <property type="match status" value="2"/>
</dbReference>
<evidence type="ECO:0000313" key="6">
    <source>
        <dbReference type="Proteomes" id="UP000737612"/>
    </source>
</evidence>
<evidence type="ECO:0000256" key="4">
    <source>
        <dbReference type="RuleBase" id="RU003690"/>
    </source>
</evidence>
<sequence>MEKKIVFSENFVWGAATSAYQIEGAVKEDGKGEHIWDVYTKEPGKVYSGHTGEVACDHYHRYDFLARYLRELRKAAEEADIRGYFQWSLMDNFEWAKGYSYRFGLVYVDYRNQERIMKDSAFWYKHVIETNGAEL</sequence>
<dbReference type="PANTHER" id="PTHR10353">
    <property type="entry name" value="GLYCOSYL HYDROLASE"/>
    <property type="match status" value="1"/>
</dbReference>
<dbReference type="InterPro" id="IPR001360">
    <property type="entry name" value="Glyco_hydro_1"/>
</dbReference>
<dbReference type="GO" id="GO:0005975">
    <property type="term" value="P:carbohydrate metabolic process"/>
    <property type="evidence" value="ECO:0007669"/>
    <property type="project" value="InterPro"/>
</dbReference>
<evidence type="ECO:0000313" key="5">
    <source>
        <dbReference type="EMBL" id="MBN2954182.1"/>
    </source>
</evidence>
<dbReference type="Gene3D" id="3.20.20.80">
    <property type="entry name" value="Glycosidases"/>
    <property type="match status" value="2"/>
</dbReference>
<reference evidence="5" key="1">
    <citation type="submission" date="2021-02" db="EMBL/GenBank/DDBJ databases">
        <title>Metagenome-assembled genomes from human diarrheal sample B26.</title>
        <authorList>
            <person name="Ateba T.P."/>
            <person name="Alayande K.A."/>
            <person name="Mwanza M."/>
        </authorList>
    </citation>
    <scope>NUCLEOTIDE SEQUENCE</scope>
    <source>
        <strain evidence="5">06WH</strain>
    </source>
</reference>
<protein>
    <submittedName>
        <fullName evidence="5">Family 1 glycosylhydrolase</fullName>
    </submittedName>
</protein>
<dbReference type="EMBL" id="JAFHBD010000058">
    <property type="protein sequence ID" value="MBN2954182.1"/>
    <property type="molecule type" value="Genomic_DNA"/>
</dbReference>
<dbReference type="AlphaFoldDB" id="A0A938ZE66"/>
<keyword evidence="3" id="KW-0326">Glycosidase</keyword>
<dbReference type="InterPro" id="IPR017853">
    <property type="entry name" value="GH"/>
</dbReference>
<name>A0A938ZE66_9FIRM</name>
<evidence type="ECO:0000256" key="3">
    <source>
        <dbReference type="ARBA" id="ARBA00023295"/>
    </source>
</evidence>